<dbReference type="PROSITE" id="PS00856">
    <property type="entry name" value="GUANYLATE_KINASE_1"/>
    <property type="match status" value="1"/>
</dbReference>
<dbReference type="Gene3D" id="3.30.63.10">
    <property type="entry name" value="Guanylate Kinase phosphate binding domain"/>
    <property type="match status" value="1"/>
</dbReference>
<feature type="region of interest" description="Disordered" evidence="14">
    <location>
        <begin position="1"/>
        <end position="20"/>
    </location>
</feature>
<dbReference type="RefSeq" id="WP_136064154.1">
    <property type="nucleotide sequence ID" value="NZ_CAAHFH010000002.1"/>
</dbReference>
<keyword evidence="6 13" id="KW-0963">Cytoplasm</keyword>
<evidence type="ECO:0000256" key="2">
    <source>
        <dbReference type="ARBA" id="ARBA00004496"/>
    </source>
</evidence>
<comment type="function">
    <text evidence="1 13">Essential for recycling GMP and indirectly, cGMP.</text>
</comment>
<comment type="subcellular location">
    <subcellularLocation>
        <location evidence="2 13">Cytoplasm</location>
    </subcellularLocation>
</comment>
<keyword evidence="7 13" id="KW-0808">Transferase</keyword>
<dbReference type="PANTHER" id="PTHR23117:SF13">
    <property type="entry name" value="GUANYLATE KINASE"/>
    <property type="match status" value="1"/>
</dbReference>
<keyword evidence="9 13" id="KW-0418">Kinase</keyword>
<dbReference type="HAMAP" id="MF_00328">
    <property type="entry name" value="Guanylate_kinase"/>
    <property type="match status" value="1"/>
</dbReference>
<feature type="compositionally biased region" description="Basic and acidic residues" evidence="14">
    <location>
        <begin position="1"/>
        <end position="12"/>
    </location>
</feature>
<evidence type="ECO:0000256" key="7">
    <source>
        <dbReference type="ARBA" id="ARBA00022679"/>
    </source>
</evidence>
<evidence type="ECO:0000256" key="4">
    <source>
        <dbReference type="ARBA" id="ARBA00012961"/>
    </source>
</evidence>
<evidence type="ECO:0000313" key="17">
    <source>
        <dbReference type="Proteomes" id="UP000346198"/>
    </source>
</evidence>
<evidence type="ECO:0000256" key="6">
    <source>
        <dbReference type="ARBA" id="ARBA00022490"/>
    </source>
</evidence>
<organism evidence="16 17">
    <name type="scientific">Pontiella sulfatireligans</name>
    <dbReference type="NCBI Taxonomy" id="2750658"/>
    <lineage>
        <taxon>Bacteria</taxon>
        <taxon>Pseudomonadati</taxon>
        <taxon>Kiritimatiellota</taxon>
        <taxon>Kiritimatiellia</taxon>
        <taxon>Kiritimatiellales</taxon>
        <taxon>Pontiellaceae</taxon>
        <taxon>Pontiella</taxon>
    </lineage>
</organism>
<dbReference type="InterPro" id="IPR020590">
    <property type="entry name" value="Guanylate_kinase_CS"/>
</dbReference>
<feature type="domain" description="Guanylate kinase-like" evidence="15">
    <location>
        <begin position="21"/>
        <end position="209"/>
    </location>
</feature>
<gene>
    <name evidence="13 16" type="primary">gmk</name>
    <name evidence="16" type="ORF">SCARR_04740</name>
</gene>
<evidence type="ECO:0000256" key="10">
    <source>
        <dbReference type="ARBA" id="ARBA00022840"/>
    </source>
</evidence>
<dbReference type="FunFam" id="3.30.63.10:FF:000005">
    <property type="entry name" value="Guanylate kinase"/>
    <property type="match status" value="1"/>
</dbReference>
<dbReference type="EC" id="2.7.4.8" evidence="4 13"/>
<evidence type="ECO:0000256" key="11">
    <source>
        <dbReference type="ARBA" id="ARBA00030128"/>
    </source>
</evidence>
<dbReference type="InterPro" id="IPR008144">
    <property type="entry name" value="Guanylate_kin-like_dom"/>
</dbReference>
<keyword evidence="10 13" id="KW-0067">ATP-binding</keyword>
<dbReference type="NCBIfam" id="TIGR03263">
    <property type="entry name" value="guanyl_kin"/>
    <property type="match status" value="1"/>
</dbReference>
<evidence type="ECO:0000259" key="15">
    <source>
        <dbReference type="PROSITE" id="PS50052"/>
    </source>
</evidence>
<dbReference type="InterPro" id="IPR008145">
    <property type="entry name" value="GK/Ca_channel_bsu"/>
</dbReference>
<protein>
    <recommendedName>
        <fullName evidence="5 13">Guanylate kinase</fullName>
        <ecNumber evidence="4 13">2.7.4.8</ecNumber>
    </recommendedName>
    <alternativeName>
        <fullName evidence="11 13">GMP kinase</fullName>
    </alternativeName>
</protein>
<dbReference type="Pfam" id="PF00625">
    <property type="entry name" value="Guanylate_kin"/>
    <property type="match status" value="1"/>
</dbReference>
<evidence type="ECO:0000256" key="12">
    <source>
        <dbReference type="ARBA" id="ARBA00048594"/>
    </source>
</evidence>
<proteinExistence type="inferred from homology"/>
<dbReference type="SUPFAM" id="SSF52540">
    <property type="entry name" value="P-loop containing nucleoside triphosphate hydrolases"/>
    <property type="match status" value="1"/>
</dbReference>
<keyword evidence="17" id="KW-1185">Reference proteome</keyword>
<keyword evidence="8 13" id="KW-0547">Nucleotide-binding</keyword>
<dbReference type="EMBL" id="CAAHFH010000002">
    <property type="protein sequence ID" value="VGO22645.1"/>
    <property type="molecule type" value="Genomic_DNA"/>
</dbReference>
<dbReference type="GO" id="GO:0005524">
    <property type="term" value="F:ATP binding"/>
    <property type="evidence" value="ECO:0007669"/>
    <property type="project" value="UniProtKB-UniRule"/>
</dbReference>
<dbReference type="InterPro" id="IPR017665">
    <property type="entry name" value="Guanylate_kinase"/>
</dbReference>
<evidence type="ECO:0000313" key="16">
    <source>
        <dbReference type="EMBL" id="VGO22645.1"/>
    </source>
</evidence>
<evidence type="ECO:0000256" key="3">
    <source>
        <dbReference type="ARBA" id="ARBA00005790"/>
    </source>
</evidence>
<evidence type="ECO:0000256" key="1">
    <source>
        <dbReference type="ARBA" id="ARBA00003531"/>
    </source>
</evidence>
<feature type="binding site" evidence="13">
    <location>
        <begin position="28"/>
        <end position="35"/>
    </location>
    <ligand>
        <name>ATP</name>
        <dbReference type="ChEBI" id="CHEBI:30616"/>
    </ligand>
</feature>
<dbReference type="CDD" id="cd00071">
    <property type="entry name" value="GMPK"/>
    <property type="match status" value="1"/>
</dbReference>
<accession>A0A6C2UQS6</accession>
<evidence type="ECO:0000256" key="8">
    <source>
        <dbReference type="ARBA" id="ARBA00022741"/>
    </source>
</evidence>
<dbReference type="PROSITE" id="PS50052">
    <property type="entry name" value="GUANYLATE_KINASE_2"/>
    <property type="match status" value="1"/>
</dbReference>
<dbReference type="Proteomes" id="UP000346198">
    <property type="component" value="Unassembled WGS sequence"/>
</dbReference>
<evidence type="ECO:0000256" key="13">
    <source>
        <dbReference type="HAMAP-Rule" id="MF_00328"/>
    </source>
</evidence>
<evidence type="ECO:0000256" key="9">
    <source>
        <dbReference type="ARBA" id="ARBA00022777"/>
    </source>
</evidence>
<name>A0A6C2UQS6_9BACT</name>
<dbReference type="AlphaFoldDB" id="A0A6C2UQS6"/>
<reference evidence="16 17" key="1">
    <citation type="submission" date="2019-04" db="EMBL/GenBank/DDBJ databases">
        <authorList>
            <person name="Van Vliet M D."/>
        </authorList>
    </citation>
    <scope>NUCLEOTIDE SEQUENCE [LARGE SCALE GENOMIC DNA]</scope>
    <source>
        <strain evidence="16 17">F21</strain>
    </source>
</reference>
<dbReference type="InterPro" id="IPR027417">
    <property type="entry name" value="P-loop_NTPase"/>
</dbReference>
<sequence>MEEKQTELKEADPFPSRPSRPLLVVVSAPSGAGKSTLCNRLVDEFPNIKYSVSCTTRNPRGDEKDGVHYYFLSKKEFKERIKQGEFLEHAKVHGNFYGTLEDTVLYAMEEGFHVLLDIDVQGARQIREALVRLDPRHPIRRGFTDVFISPPSMEELEKRLRGRETDEDSVIQKRLENAKSEMVCATEYSFQLVNDDLEKAYHELKTVILSAVGLA</sequence>
<comment type="catalytic activity">
    <reaction evidence="12 13">
        <text>GMP + ATP = GDP + ADP</text>
        <dbReference type="Rhea" id="RHEA:20780"/>
        <dbReference type="ChEBI" id="CHEBI:30616"/>
        <dbReference type="ChEBI" id="CHEBI:58115"/>
        <dbReference type="ChEBI" id="CHEBI:58189"/>
        <dbReference type="ChEBI" id="CHEBI:456216"/>
        <dbReference type="EC" id="2.7.4.8"/>
    </reaction>
</comment>
<dbReference type="SMART" id="SM00072">
    <property type="entry name" value="GuKc"/>
    <property type="match status" value="1"/>
</dbReference>
<evidence type="ECO:0000256" key="5">
    <source>
        <dbReference type="ARBA" id="ARBA00016296"/>
    </source>
</evidence>
<dbReference type="Gene3D" id="3.40.50.300">
    <property type="entry name" value="P-loop containing nucleotide triphosphate hydrolases"/>
    <property type="match status" value="1"/>
</dbReference>
<comment type="similarity">
    <text evidence="3 13">Belongs to the guanylate kinase family.</text>
</comment>
<dbReference type="PANTHER" id="PTHR23117">
    <property type="entry name" value="GUANYLATE KINASE-RELATED"/>
    <property type="match status" value="1"/>
</dbReference>
<evidence type="ECO:0000256" key="14">
    <source>
        <dbReference type="SAM" id="MobiDB-lite"/>
    </source>
</evidence>
<dbReference type="GO" id="GO:0005829">
    <property type="term" value="C:cytosol"/>
    <property type="evidence" value="ECO:0007669"/>
    <property type="project" value="TreeGrafter"/>
</dbReference>
<dbReference type="GO" id="GO:0004385">
    <property type="term" value="F:GMP kinase activity"/>
    <property type="evidence" value="ECO:0007669"/>
    <property type="project" value="UniProtKB-UniRule"/>
</dbReference>